<gene>
    <name evidence="1" type="ORF">PHET_11786</name>
</gene>
<evidence type="ECO:0000313" key="2">
    <source>
        <dbReference type="Proteomes" id="UP000748531"/>
    </source>
</evidence>
<reference evidence="1" key="1">
    <citation type="submission" date="2019-05" db="EMBL/GenBank/DDBJ databases">
        <title>Annotation for the trematode Paragonimus heterotremus.</title>
        <authorList>
            <person name="Choi Y.-J."/>
        </authorList>
    </citation>
    <scope>NUCLEOTIDE SEQUENCE</scope>
    <source>
        <strain evidence="1">LC</strain>
    </source>
</reference>
<dbReference type="GO" id="GO:0043461">
    <property type="term" value="P:proton-transporting ATP synthase complex assembly"/>
    <property type="evidence" value="ECO:0007669"/>
    <property type="project" value="InterPro"/>
</dbReference>
<dbReference type="SUPFAM" id="SSF160909">
    <property type="entry name" value="ATP12-like"/>
    <property type="match status" value="1"/>
</dbReference>
<keyword evidence="2" id="KW-1185">Reference proteome</keyword>
<dbReference type="InterPro" id="IPR011419">
    <property type="entry name" value="ATP12_ATP_synth-F1-assembly"/>
</dbReference>
<evidence type="ECO:0000313" key="1">
    <source>
        <dbReference type="EMBL" id="KAF5394341.1"/>
    </source>
</evidence>
<dbReference type="InterPro" id="IPR042272">
    <property type="entry name" value="ATP12_ATP_synth-F1-assembly_N"/>
</dbReference>
<proteinExistence type="predicted"/>
<dbReference type="Gene3D" id="3.30.2180.10">
    <property type="entry name" value="ATP12-like"/>
    <property type="match status" value="1"/>
</dbReference>
<protein>
    <submittedName>
        <fullName evidence="1">Uncharacterized protein</fullName>
    </submittedName>
</protein>
<comment type="caution">
    <text evidence="1">The sequence shown here is derived from an EMBL/GenBank/DDBJ whole genome shotgun (WGS) entry which is preliminary data.</text>
</comment>
<dbReference type="Proteomes" id="UP000748531">
    <property type="component" value="Unassembled WGS sequence"/>
</dbReference>
<dbReference type="EMBL" id="LUCH01018940">
    <property type="protein sequence ID" value="KAF5394341.1"/>
    <property type="molecule type" value="Genomic_DNA"/>
</dbReference>
<organism evidence="1 2">
    <name type="scientific">Paragonimus heterotremus</name>
    <dbReference type="NCBI Taxonomy" id="100268"/>
    <lineage>
        <taxon>Eukaryota</taxon>
        <taxon>Metazoa</taxon>
        <taxon>Spiralia</taxon>
        <taxon>Lophotrochozoa</taxon>
        <taxon>Platyhelminthes</taxon>
        <taxon>Trematoda</taxon>
        <taxon>Digenea</taxon>
        <taxon>Plagiorchiida</taxon>
        <taxon>Troglotremata</taxon>
        <taxon>Troglotrematidae</taxon>
        <taxon>Paragonimus</taxon>
    </lineage>
</organism>
<dbReference type="Pfam" id="PF07542">
    <property type="entry name" value="ATP12"/>
    <property type="match status" value="1"/>
</dbReference>
<dbReference type="AlphaFoldDB" id="A0A8J4WCE9"/>
<name>A0A8J4WCE9_9TREM</name>
<dbReference type="OrthoDB" id="5673at2759"/>
<sequence length="89" mass="10389">MRTFQRSCLRCNSHLNAVSFRNLFSAPIKKFYKNVTVSQTLIPGERSPVYEIQLDQRKLRTPGALAHEWDSQKNTIQRHCMHLVCSSLR</sequence>
<accession>A0A8J4WCE9</accession>